<feature type="compositionally biased region" description="Polar residues" evidence="1">
    <location>
        <begin position="315"/>
        <end position="340"/>
    </location>
</feature>
<feature type="compositionally biased region" description="Low complexity" evidence="1">
    <location>
        <begin position="351"/>
        <end position="362"/>
    </location>
</feature>
<dbReference type="PhylomeDB" id="K6UU73"/>
<evidence type="ECO:0000313" key="3">
    <source>
        <dbReference type="Proteomes" id="UP000006319"/>
    </source>
</evidence>
<dbReference type="Proteomes" id="UP000006319">
    <property type="component" value="Chromosome 7"/>
</dbReference>
<protein>
    <submittedName>
        <fullName evidence="2">Uncharacterized protein</fullName>
    </submittedName>
</protein>
<dbReference type="RefSeq" id="XP_004221662.1">
    <property type="nucleotide sequence ID" value="XM_004221614.1"/>
</dbReference>
<proteinExistence type="predicted"/>
<gene>
    <name evidence="2" type="ORF">PCYB_072170</name>
</gene>
<reference evidence="2 3" key="1">
    <citation type="journal article" date="2012" name="Nat. Genet.">
        <title>Plasmodium cynomolgi genome sequences provide insight into Plasmodium vivax and the monkey malaria clade.</title>
        <authorList>
            <person name="Tachibana S."/>
            <person name="Sullivan S.A."/>
            <person name="Kawai S."/>
            <person name="Nakamura S."/>
            <person name="Kim H.R."/>
            <person name="Goto N."/>
            <person name="Arisue N."/>
            <person name="Palacpac N.M.Q."/>
            <person name="Honma H."/>
            <person name="Yagi M."/>
            <person name="Tougan T."/>
            <person name="Katakai Y."/>
            <person name="Kaneko O."/>
            <person name="Mita T."/>
            <person name="Kita K."/>
            <person name="Yasutomi Y."/>
            <person name="Sutton P.L."/>
            <person name="Shakhbatyan R."/>
            <person name="Horii T."/>
            <person name="Yasunaga T."/>
            <person name="Barnwell J.W."/>
            <person name="Escalante A.A."/>
            <person name="Carlton J.M."/>
            <person name="Tanabe K."/>
        </authorList>
    </citation>
    <scope>NUCLEOTIDE SEQUENCE [LARGE SCALE GENOMIC DNA]</scope>
    <source>
        <strain evidence="2 3">B</strain>
    </source>
</reference>
<name>K6UU73_PLACD</name>
<dbReference type="VEuPathDB" id="PlasmoDB:PCYB_072170"/>
<feature type="region of interest" description="Disordered" evidence="1">
    <location>
        <begin position="315"/>
        <end position="383"/>
    </location>
</feature>
<feature type="non-terminal residue" evidence="2">
    <location>
        <position position="455"/>
    </location>
</feature>
<keyword evidence="3" id="KW-1185">Reference proteome</keyword>
<dbReference type="EMBL" id="DF157099">
    <property type="protein sequence ID" value="GAB65715.1"/>
    <property type="molecule type" value="Genomic_DNA"/>
</dbReference>
<feature type="compositionally biased region" description="Basic and acidic residues" evidence="1">
    <location>
        <begin position="363"/>
        <end position="373"/>
    </location>
</feature>
<dbReference type="OrthoDB" id="378572at2759"/>
<dbReference type="AlphaFoldDB" id="K6UU73"/>
<accession>K6UU73</accession>
<dbReference type="KEGG" id="pcy:PCYB_072170"/>
<evidence type="ECO:0000313" key="2">
    <source>
        <dbReference type="EMBL" id="GAB65715.1"/>
    </source>
</evidence>
<dbReference type="GeneID" id="14692063"/>
<sequence length="455" mass="50792">MTKELLLSLVHNASTQLTNEMVALNDDILFLQNELSVSKNKYCSDLNLKQLSAFLTKYVMLLLDKREGNAPSGCYYSHVMSRNDGIASLMEGMDKADTSKEYSTAERLKDLCQKRSALEDMLRLLQMSEVEKLSDDKSQEVFSDLMLQLKRVSDLEEASGASDVHADGTLSGESPAKNSSLNRHISEKGSPLNWKSNTEERLLPKSCSLTSPFLKKQQKVRNRNNPGDSSLEKFNLMRKCFSNTNVAATSFLFERDRKKNEGAADIPTRISRNEKSKIPIFRKSSLEESVHLQNKHTNVAILKGHIEKCSPKFSVNSIPRSINKTGKNVCTRKGNNQSNGEAWEERDQLGSFDSLSSSSSDASESRGPRRERTGSGSQGGRKKYLIRINKKGHGSFEVKKEGANSSGRVYDFEVVYEGVDGVVDSMDAAAPKQRTRKQLVHLSFLRKGEKICGVE</sequence>
<evidence type="ECO:0000256" key="1">
    <source>
        <dbReference type="SAM" id="MobiDB-lite"/>
    </source>
</evidence>
<dbReference type="eggNOG" id="ENOG502TMXS">
    <property type="taxonomic scope" value="Eukaryota"/>
</dbReference>
<feature type="region of interest" description="Disordered" evidence="1">
    <location>
        <begin position="158"/>
        <end position="197"/>
    </location>
</feature>
<organism evidence="2 3">
    <name type="scientific">Plasmodium cynomolgi (strain B)</name>
    <dbReference type="NCBI Taxonomy" id="1120755"/>
    <lineage>
        <taxon>Eukaryota</taxon>
        <taxon>Sar</taxon>
        <taxon>Alveolata</taxon>
        <taxon>Apicomplexa</taxon>
        <taxon>Aconoidasida</taxon>
        <taxon>Haemosporida</taxon>
        <taxon>Plasmodiidae</taxon>
        <taxon>Plasmodium</taxon>
        <taxon>Plasmodium (Plasmodium)</taxon>
    </lineage>
</organism>